<protein>
    <submittedName>
        <fullName evidence="2">Uncharacterized protein</fullName>
    </submittedName>
</protein>
<proteinExistence type="predicted"/>
<feature type="compositionally biased region" description="Polar residues" evidence="1">
    <location>
        <begin position="177"/>
        <end position="191"/>
    </location>
</feature>
<evidence type="ECO:0000256" key="1">
    <source>
        <dbReference type="SAM" id="MobiDB-lite"/>
    </source>
</evidence>
<feature type="region of interest" description="Disordered" evidence="1">
    <location>
        <begin position="1"/>
        <end position="117"/>
    </location>
</feature>
<feature type="compositionally biased region" description="Polar residues" evidence="1">
    <location>
        <begin position="82"/>
        <end position="98"/>
    </location>
</feature>
<feature type="compositionally biased region" description="Low complexity" evidence="1">
    <location>
        <begin position="53"/>
        <end position="67"/>
    </location>
</feature>
<comment type="caution">
    <text evidence="2">The sequence shown here is derived from an EMBL/GenBank/DDBJ whole genome shotgun (WGS) entry which is preliminary data.</text>
</comment>
<sequence>MDPAYSRHSRRSHPNLQHLSLLPLTPHHPLSTPQPTPSYLAAQSLPTTPSILSRSPSRTRPNPRSTPALHSLDRSTPALHSLTRSPLPTRSKSSTSLPHTARASHPRPRLPRTASSSSWLAQTAHLLTATTRASKGQTWLATRSSSTSLTAAEEYDPLAGFGLDAEYNGAEADDEYSPTSYRTPFTASRAQSRGDDLVEGEDEEGEEGAGEGEEEKEREREEGLSRRKRRESERVVVREGEMGEGAVEKPPEEGEGGWKDAAWLLSVATKIIT</sequence>
<feature type="compositionally biased region" description="Low complexity" evidence="1">
    <location>
        <begin position="16"/>
        <end position="33"/>
    </location>
</feature>
<feature type="region of interest" description="Disordered" evidence="1">
    <location>
        <begin position="171"/>
        <end position="258"/>
    </location>
</feature>
<gene>
    <name evidence="2" type="ORF">FRX48_06088</name>
</gene>
<evidence type="ECO:0000313" key="3">
    <source>
        <dbReference type="Proteomes" id="UP000324767"/>
    </source>
</evidence>
<feature type="compositionally biased region" description="Acidic residues" evidence="1">
    <location>
        <begin position="197"/>
        <end position="214"/>
    </location>
</feature>
<reference evidence="2 3" key="1">
    <citation type="submission" date="2019-09" db="EMBL/GenBank/DDBJ databases">
        <title>The hologenome of the rock-dwelling lichen Lasallia pustulata.</title>
        <authorList>
            <person name="Greshake Tzovaras B."/>
            <person name="Segers F."/>
            <person name="Bicker A."/>
            <person name="Dal Grande F."/>
            <person name="Otte J."/>
            <person name="Hankeln T."/>
            <person name="Schmitt I."/>
            <person name="Ebersberger I."/>
        </authorList>
    </citation>
    <scope>NUCLEOTIDE SEQUENCE [LARGE SCALE GENOMIC DNA]</scope>
    <source>
        <strain evidence="2">A1-1</strain>
    </source>
</reference>
<dbReference type="Pfam" id="PF13136">
    <property type="entry name" value="DUF3984"/>
    <property type="match status" value="1"/>
</dbReference>
<accession>A0A5M8PMD9</accession>
<evidence type="ECO:0000313" key="2">
    <source>
        <dbReference type="EMBL" id="KAA6410665.1"/>
    </source>
</evidence>
<organism evidence="2 3">
    <name type="scientific">Lasallia pustulata</name>
    <dbReference type="NCBI Taxonomy" id="136370"/>
    <lineage>
        <taxon>Eukaryota</taxon>
        <taxon>Fungi</taxon>
        <taxon>Dikarya</taxon>
        <taxon>Ascomycota</taxon>
        <taxon>Pezizomycotina</taxon>
        <taxon>Lecanoromycetes</taxon>
        <taxon>OSLEUM clade</taxon>
        <taxon>Umbilicariomycetidae</taxon>
        <taxon>Umbilicariales</taxon>
        <taxon>Umbilicariaceae</taxon>
        <taxon>Lasallia</taxon>
    </lineage>
</organism>
<dbReference type="Proteomes" id="UP000324767">
    <property type="component" value="Unassembled WGS sequence"/>
</dbReference>
<dbReference type="InterPro" id="IPR025040">
    <property type="entry name" value="DUF3984"/>
</dbReference>
<dbReference type="EMBL" id="VXIT01000009">
    <property type="protein sequence ID" value="KAA6410665.1"/>
    <property type="molecule type" value="Genomic_DNA"/>
</dbReference>
<feature type="compositionally biased region" description="Basic and acidic residues" evidence="1">
    <location>
        <begin position="215"/>
        <end position="258"/>
    </location>
</feature>
<dbReference type="AlphaFoldDB" id="A0A5M8PMD9"/>
<name>A0A5M8PMD9_9LECA</name>